<keyword evidence="2" id="KW-0012">Acyltransferase</keyword>
<dbReference type="AlphaFoldDB" id="A0A3M7TWH9"/>
<dbReference type="PROSITE" id="PS51186">
    <property type="entry name" value="GNAT"/>
    <property type="match status" value="1"/>
</dbReference>
<dbReference type="Pfam" id="PF00583">
    <property type="entry name" value="Acetyltransf_1"/>
    <property type="match status" value="1"/>
</dbReference>
<keyword evidence="5" id="KW-1185">Reference proteome</keyword>
<sequence>MEIRRLKEKDAEAYKKLRLEALQDTPEAFSSSYEDEVNYPLKRTVDRLTQDHIYTYGALTDNDTLAGTVTLIHETKPKIRHRSSIVAMYVSPDHRKKGIGKALVTKAIGQAREISHLEQIYLAVTSKNEPAKKLYTSLGFETYGVEKRALNVNGVFYDDELMVLML</sequence>
<evidence type="ECO:0000313" key="4">
    <source>
        <dbReference type="EMBL" id="RNA70010.1"/>
    </source>
</evidence>
<dbReference type="EMBL" id="RHIB01000001">
    <property type="protein sequence ID" value="RNA70010.1"/>
    <property type="molecule type" value="Genomic_DNA"/>
</dbReference>
<dbReference type="InterPro" id="IPR016181">
    <property type="entry name" value="Acyl_CoA_acyltransferase"/>
</dbReference>
<dbReference type="SUPFAM" id="SSF55729">
    <property type="entry name" value="Acyl-CoA N-acyltransferases (Nat)"/>
    <property type="match status" value="1"/>
</dbReference>
<evidence type="ECO:0000256" key="2">
    <source>
        <dbReference type="ARBA" id="ARBA00023315"/>
    </source>
</evidence>
<evidence type="ECO:0000256" key="1">
    <source>
        <dbReference type="ARBA" id="ARBA00022679"/>
    </source>
</evidence>
<dbReference type="CDD" id="cd04301">
    <property type="entry name" value="NAT_SF"/>
    <property type="match status" value="1"/>
</dbReference>
<proteinExistence type="predicted"/>
<dbReference type="RefSeq" id="WP_122897522.1">
    <property type="nucleotide sequence ID" value="NZ_RHIB01000001.1"/>
</dbReference>
<keyword evidence="1 4" id="KW-0808">Transferase</keyword>
<gene>
    <name evidence="4" type="ORF">EBO34_08790</name>
</gene>
<comment type="caution">
    <text evidence="4">The sequence shown here is derived from an EMBL/GenBank/DDBJ whole genome shotgun (WGS) entry which is preliminary data.</text>
</comment>
<feature type="domain" description="N-acetyltransferase" evidence="3">
    <location>
        <begin position="1"/>
        <end position="166"/>
    </location>
</feature>
<evidence type="ECO:0000259" key="3">
    <source>
        <dbReference type="PROSITE" id="PS51186"/>
    </source>
</evidence>
<dbReference type="GO" id="GO:0016747">
    <property type="term" value="F:acyltransferase activity, transferring groups other than amino-acyl groups"/>
    <property type="evidence" value="ECO:0007669"/>
    <property type="project" value="InterPro"/>
</dbReference>
<dbReference type="OrthoDB" id="9799092at2"/>
<evidence type="ECO:0000313" key="5">
    <source>
        <dbReference type="Proteomes" id="UP000278746"/>
    </source>
</evidence>
<organism evidence="4 5">
    <name type="scientific">Alteribacter keqinensis</name>
    <dbReference type="NCBI Taxonomy" id="2483800"/>
    <lineage>
        <taxon>Bacteria</taxon>
        <taxon>Bacillati</taxon>
        <taxon>Bacillota</taxon>
        <taxon>Bacilli</taxon>
        <taxon>Bacillales</taxon>
        <taxon>Bacillaceae</taxon>
        <taxon>Alteribacter</taxon>
    </lineage>
</organism>
<dbReference type="PANTHER" id="PTHR43420">
    <property type="entry name" value="ACETYLTRANSFERASE"/>
    <property type="match status" value="1"/>
</dbReference>
<dbReference type="InterPro" id="IPR050680">
    <property type="entry name" value="YpeA/RimI_acetyltransf"/>
</dbReference>
<dbReference type="InterPro" id="IPR000182">
    <property type="entry name" value="GNAT_dom"/>
</dbReference>
<dbReference type="Gene3D" id="3.40.630.30">
    <property type="match status" value="1"/>
</dbReference>
<protein>
    <submittedName>
        <fullName evidence="4">GNAT family N-acetyltransferase</fullName>
    </submittedName>
</protein>
<accession>A0A3M7TWH9</accession>
<reference evidence="4 5" key="1">
    <citation type="submission" date="2018-10" db="EMBL/GenBank/DDBJ databases">
        <title>Bacillus Keqinensis sp. nov., a moderately halophilic bacterium isolated from a saline-alkaline lake.</title>
        <authorList>
            <person name="Wang H."/>
        </authorList>
    </citation>
    <scope>NUCLEOTIDE SEQUENCE [LARGE SCALE GENOMIC DNA]</scope>
    <source>
        <strain evidence="4 5">KQ-3</strain>
    </source>
</reference>
<name>A0A3M7TWH9_9BACI</name>
<dbReference type="PANTHER" id="PTHR43420:SF47">
    <property type="entry name" value="N-ACETYLTRANSFERASE DOMAIN-CONTAINING PROTEIN"/>
    <property type="match status" value="1"/>
</dbReference>
<dbReference type="Proteomes" id="UP000278746">
    <property type="component" value="Unassembled WGS sequence"/>
</dbReference>